<protein>
    <recommendedName>
        <fullName evidence="1">DUF4935 domain-containing protein</fullName>
    </recommendedName>
</protein>
<comment type="caution">
    <text evidence="2">The sequence shown here is derived from an EMBL/GenBank/DDBJ whole genome shotgun (WGS) entry which is preliminary data.</text>
</comment>
<gene>
    <name evidence="2" type="ORF">NU09_0034</name>
</gene>
<dbReference type="OrthoDB" id="7010539at2"/>
<dbReference type="AlphaFoldDB" id="A0A444WI65"/>
<dbReference type="EMBL" id="JUIW01000001">
    <property type="protein sequence ID" value="RYJ45442.1"/>
    <property type="molecule type" value="Genomic_DNA"/>
</dbReference>
<keyword evidence="3" id="KW-1185">Reference proteome</keyword>
<dbReference type="RefSeq" id="WP_129749229.1">
    <property type="nucleotide sequence ID" value="NZ_JUIW01000001.1"/>
</dbReference>
<accession>A0A444WI65</accession>
<dbReference type="InterPro" id="IPR032557">
    <property type="entry name" value="DUF4935"/>
</dbReference>
<sequence>MIYLILDTNIWIYLANGFNSMTNGLNSHSTTHFELYEKLKQKVDDREFIILTNYIIKLEWERSKKCAKKNVSELERLKKEDLFLLVKQKETIENDVFKRQFEKVSNYYKQLIESNNNHINNINNFIKSCTEIPVSDRVKLEIVDRAIRKDKAPFLNNKNNFPDAAILFSAAEYLKRNMVPLSCAVFVSSNYKEFGNASDLPGFHSDLKDFLNEINIEYHKHLADLLELTEDLQYNLEVFYEHLREQEYYFNCRSPYCEMENEYGSFGYLESEVRIAYNSEEIDNNQYNLFEGLDIERNHRVKIVWEGKCITCKTNHVECPGCKSLLMDVNDDNQYFCKGCDQGYKITTSSKYKDKIIYHINEDEFHL</sequence>
<evidence type="ECO:0000313" key="3">
    <source>
        <dbReference type="Proteomes" id="UP000289775"/>
    </source>
</evidence>
<feature type="domain" description="DUF4935" evidence="1">
    <location>
        <begin position="4"/>
        <end position="194"/>
    </location>
</feature>
<evidence type="ECO:0000313" key="2">
    <source>
        <dbReference type="EMBL" id="RYJ45442.1"/>
    </source>
</evidence>
<organism evidence="2 3">
    <name type="scientific">Flavobacterium beibuense</name>
    <dbReference type="NCBI Taxonomy" id="657326"/>
    <lineage>
        <taxon>Bacteria</taxon>
        <taxon>Pseudomonadati</taxon>
        <taxon>Bacteroidota</taxon>
        <taxon>Flavobacteriia</taxon>
        <taxon>Flavobacteriales</taxon>
        <taxon>Flavobacteriaceae</taxon>
        <taxon>Flavobacterium</taxon>
    </lineage>
</organism>
<proteinExistence type="predicted"/>
<reference evidence="2 3" key="1">
    <citation type="submission" date="2014-12" db="EMBL/GenBank/DDBJ databases">
        <title>Genome sequence of Flavobacterium beibuense RSKm HC5.</title>
        <authorList>
            <person name="Kim J.F."/>
            <person name="Song J.Y."/>
            <person name="Kwak M.-J."/>
            <person name="Lee S.-W."/>
        </authorList>
    </citation>
    <scope>NUCLEOTIDE SEQUENCE [LARGE SCALE GENOMIC DNA]</scope>
    <source>
        <strain evidence="2 3">RSKm HC5</strain>
    </source>
</reference>
<evidence type="ECO:0000259" key="1">
    <source>
        <dbReference type="Pfam" id="PF16289"/>
    </source>
</evidence>
<dbReference type="Proteomes" id="UP000289775">
    <property type="component" value="Unassembled WGS sequence"/>
</dbReference>
<dbReference type="Pfam" id="PF16289">
    <property type="entry name" value="PIN_12"/>
    <property type="match status" value="1"/>
</dbReference>
<name>A0A444WI65_9FLAO</name>